<feature type="domain" description="ER-bound oxygenase mpaB/mpaB'/Rubber oxygenase catalytic" evidence="1">
    <location>
        <begin position="12"/>
        <end position="240"/>
    </location>
</feature>
<accession>A0A2P8GRT2</accession>
<dbReference type="Pfam" id="PF09995">
    <property type="entry name" value="MPAB_Lcp_cat"/>
    <property type="match status" value="1"/>
</dbReference>
<comment type="caution">
    <text evidence="2">The sequence shown here is derived from an EMBL/GenBank/DDBJ whole genome shotgun (WGS) entry which is preliminary data.</text>
</comment>
<dbReference type="Proteomes" id="UP000241203">
    <property type="component" value="Unassembled WGS sequence"/>
</dbReference>
<evidence type="ECO:0000259" key="1">
    <source>
        <dbReference type="Pfam" id="PF09995"/>
    </source>
</evidence>
<organism evidence="2 3">
    <name type="scientific">Labedella gwakjiensis</name>
    <dbReference type="NCBI Taxonomy" id="390269"/>
    <lineage>
        <taxon>Bacteria</taxon>
        <taxon>Bacillati</taxon>
        <taxon>Actinomycetota</taxon>
        <taxon>Actinomycetes</taxon>
        <taxon>Micrococcales</taxon>
        <taxon>Microbacteriaceae</taxon>
        <taxon>Labedella</taxon>
    </lineage>
</organism>
<proteinExistence type="predicted"/>
<dbReference type="EMBL" id="PYAU01000001">
    <property type="protein sequence ID" value="PSL36680.1"/>
    <property type="molecule type" value="Genomic_DNA"/>
</dbReference>
<dbReference type="GO" id="GO:0016491">
    <property type="term" value="F:oxidoreductase activity"/>
    <property type="evidence" value="ECO:0007669"/>
    <property type="project" value="InterPro"/>
</dbReference>
<gene>
    <name evidence="2" type="ORF">CLV49_0277</name>
</gene>
<protein>
    <submittedName>
        <fullName evidence="2">Uncharacterized protein (DUF2236 family)</fullName>
    </submittedName>
</protein>
<dbReference type="InterPro" id="IPR018713">
    <property type="entry name" value="MPAB/Lcp_cat_dom"/>
</dbReference>
<evidence type="ECO:0000313" key="2">
    <source>
        <dbReference type="EMBL" id="PSL36680.1"/>
    </source>
</evidence>
<dbReference type="AlphaFoldDB" id="A0A2P8GRT2"/>
<reference evidence="2 3" key="1">
    <citation type="submission" date="2018-03" db="EMBL/GenBank/DDBJ databases">
        <title>Genomic Encyclopedia of Archaeal and Bacterial Type Strains, Phase II (KMG-II): from individual species to whole genera.</title>
        <authorList>
            <person name="Goeker M."/>
        </authorList>
    </citation>
    <scope>NUCLEOTIDE SEQUENCE [LARGE SCALE GENOMIC DNA]</scope>
    <source>
        <strain evidence="2 3">DSM 21548</strain>
    </source>
</reference>
<sequence>MVGRMGRRTGIRAVAAESVLVAAGGRAILLQLAHPSVARGVAEHSDFVGAPLRRLTGTLDYIYLVVYGSATERVAAARYVEKAHTPVRGTPENGSPGYSAGDADLQLWVAATLYDSAMAMQERVLPPIPEADAERVYREYAVLGTALGMPAELWPANRAAFAAWWNERLAALEVSDDARRVARDLLHPRGPGAPIWLRIVMPLARLLTTGLLDDRMRSGFGLPWSPRRQRLVDAVLMLTRLVWPLLPARVRHAPAIRSLRRFRARDTRHPENRH</sequence>
<evidence type="ECO:0000313" key="3">
    <source>
        <dbReference type="Proteomes" id="UP000241203"/>
    </source>
</evidence>
<dbReference type="PANTHER" id="PTHR36151:SF3">
    <property type="entry name" value="ER-BOUND OXYGENASE MPAB_MPAB'_RUBBER OXYGENASE CATALYTIC DOMAIN-CONTAINING PROTEIN"/>
    <property type="match status" value="1"/>
</dbReference>
<name>A0A2P8GRT2_9MICO</name>
<dbReference type="PANTHER" id="PTHR36151">
    <property type="entry name" value="BLR2777 PROTEIN"/>
    <property type="match status" value="1"/>
</dbReference>